<evidence type="ECO:0000313" key="10">
    <source>
        <dbReference type="Proteomes" id="UP000072660"/>
    </source>
</evidence>
<protein>
    <submittedName>
        <fullName evidence="9">Addiction module protein</fullName>
    </submittedName>
</protein>
<gene>
    <name evidence="9" type="ORF">AXE65_06705</name>
</gene>
<evidence type="ECO:0000256" key="7">
    <source>
        <dbReference type="ARBA" id="ARBA00038093"/>
    </source>
</evidence>
<evidence type="ECO:0000256" key="6">
    <source>
        <dbReference type="ARBA" id="ARBA00022842"/>
    </source>
</evidence>
<feature type="domain" description="PIN" evidence="8">
    <location>
        <begin position="1"/>
        <end position="105"/>
    </location>
</feature>
<keyword evidence="5" id="KW-0378">Hydrolase</keyword>
<dbReference type="GO" id="GO:0046872">
    <property type="term" value="F:metal ion binding"/>
    <property type="evidence" value="ECO:0007669"/>
    <property type="project" value="UniProtKB-KW"/>
</dbReference>
<organism evidence="9 10">
    <name type="scientific">Ventosimonas gracilis</name>
    <dbReference type="NCBI Taxonomy" id="1680762"/>
    <lineage>
        <taxon>Bacteria</taxon>
        <taxon>Pseudomonadati</taxon>
        <taxon>Pseudomonadota</taxon>
        <taxon>Gammaproteobacteria</taxon>
        <taxon>Pseudomonadales</taxon>
        <taxon>Ventosimonadaceae</taxon>
        <taxon>Ventosimonas</taxon>
    </lineage>
</organism>
<evidence type="ECO:0000256" key="3">
    <source>
        <dbReference type="ARBA" id="ARBA00022722"/>
    </source>
</evidence>
<comment type="similarity">
    <text evidence="7">Belongs to the PINc/VapC protein family.</text>
</comment>
<dbReference type="RefSeq" id="WP_068392654.1">
    <property type="nucleotide sequence ID" value="NZ_LSZO01000206.1"/>
</dbReference>
<evidence type="ECO:0000256" key="5">
    <source>
        <dbReference type="ARBA" id="ARBA00022801"/>
    </source>
</evidence>
<keyword evidence="2" id="KW-1277">Toxin-antitoxin system</keyword>
<keyword evidence="3" id="KW-0540">Nuclease</keyword>
<evidence type="ECO:0000256" key="4">
    <source>
        <dbReference type="ARBA" id="ARBA00022723"/>
    </source>
</evidence>
<evidence type="ECO:0000256" key="2">
    <source>
        <dbReference type="ARBA" id="ARBA00022649"/>
    </source>
</evidence>
<proteinExistence type="inferred from homology"/>
<dbReference type="InterPro" id="IPR029060">
    <property type="entry name" value="PIN-like_dom_sf"/>
</dbReference>
<dbReference type="PANTHER" id="PTHR33653">
    <property type="entry name" value="RIBONUCLEASE VAPC2"/>
    <property type="match status" value="1"/>
</dbReference>
<keyword evidence="10" id="KW-1185">Reference proteome</keyword>
<dbReference type="InterPro" id="IPR050556">
    <property type="entry name" value="Type_II_TA_system_RNase"/>
</dbReference>
<keyword evidence="4" id="KW-0479">Metal-binding</keyword>
<evidence type="ECO:0000256" key="1">
    <source>
        <dbReference type="ARBA" id="ARBA00001946"/>
    </source>
</evidence>
<evidence type="ECO:0000313" key="9">
    <source>
        <dbReference type="EMBL" id="KXU34842.1"/>
    </source>
</evidence>
<dbReference type="EMBL" id="LSZO01000206">
    <property type="protein sequence ID" value="KXU34842.1"/>
    <property type="molecule type" value="Genomic_DNA"/>
</dbReference>
<dbReference type="Gene3D" id="3.40.50.1010">
    <property type="entry name" value="5'-nuclease"/>
    <property type="match status" value="1"/>
</dbReference>
<dbReference type="GO" id="GO:0016787">
    <property type="term" value="F:hydrolase activity"/>
    <property type="evidence" value="ECO:0007669"/>
    <property type="project" value="UniProtKB-KW"/>
</dbReference>
<dbReference type="SUPFAM" id="SSF88723">
    <property type="entry name" value="PIN domain-like"/>
    <property type="match status" value="1"/>
</dbReference>
<dbReference type="Pfam" id="PF01850">
    <property type="entry name" value="PIN"/>
    <property type="match status" value="1"/>
</dbReference>
<dbReference type="AlphaFoldDB" id="A0A139SJT8"/>
<dbReference type="Proteomes" id="UP000072660">
    <property type="component" value="Unassembled WGS sequence"/>
</dbReference>
<keyword evidence="6" id="KW-0460">Magnesium</keyword>
<dbReference type="PANTHER" id="PTHR33653:SF1">
    <property type="entry name" value="RIBONUCLEASE VAPC2"/>
    <property type="match status" value="1"/>
</dbReference>
<accession>A0A139SJT8</accession>
<comment type="caution">
    <text evidence="9">The sequence shown here is derived from an EMBL/GenBank/DDBJ whole genome shotgun (WGS) entry which is preliminary data.</text>
</comment>
<dbReference type="GO" id="GO:0004518">
    <property type="term" value="F:nuclease activity"/>
    <property type="evidence" value="ECO:0007669"/>
    <property type="project" value="UniProtKB-KW"/>
</dbReference>
<sequence>MLDTNICIYIAKRQPPEVIGRFAEYRRGEIAISAITWGELFCATDKDGAAAINGLLELLEVVPFCRKAAEHYALLTMQHPNRKANFDRLIAAHAIALDVPLVSNNLADFTLYESSGLQVENWIDPN</sequence>
<name>A0A139SJT8_9GAMM</name>
<reference evidence="9 10" key="1">
    <citation type="submission" date="2016-02" db="EMBL/GenBank/DDBJ databases">
        <authorList>
            <person name="Wen L."/>
            <person name="He K."/>
            <person name="Yang H."/>
        </authorList>
    </citation>
    <scope>NUCLEOTIDE SEQUENCE [LARGE SCALE GENOMIC DNA]</scope>
    <source>
        <strain evidence="9 10">CV58</strain>
    </source>
</reference>
<comment type="cofactor">
    <cofactor evidence="1">
        <name>Mg(2+)</name>
        <dbReference type="ChEBI" id="CHEBI:18420"/>
    </cofactor>
</comment>
<dbReference type="InterPro" id="IPR002716">
    <property type="entry name" value="PIN_dom"/>
</dbReference>
<dbReference type="CDD" id="cd18736">
    <property type="entry name" value="PIN_CcVapC1-like"/>
    <property type="match status" value="1"/>
</dbReference>
<evidence type="ECO:0000259" key="8">
    <source>
        <dbReference type="Pfam" id="PF01850"/>
    </source>
</evidence>